<feature type="transmembrane region" description="Helical" evidence="1">
    <location>
        <begin position="237"/>
        <end position="255"/>
    </location>
</feature>
<protein>
    <submittedName>
        <fullName evidence="2">Uncharacterized protein</fullName>
    </submittedName>
</protein>
<dbReference type="PANTHER" id="PTHR39470">
    <property type="entry name" value="CHROMOSOME 10, WHOLE GENOME SHOTGUN SEQUENCE"/>
    <property type="match status" value="1"/>
</dbReference>
<dbReference type="Proteomes" id="UP000245771">
    <property type="component" value="Unassembled WGS sequence"/>
</dbReference>
<dbReference type="STRING" id="1280837.A0A316VGH0"/>
<dbReference type="InParanoid" id="A0A316VGH0"/>
<sequence>MVSAGTLTVGLLIFGPFALRKYVDWQAQRKQNRQQSSSQHHYHRLPIQQITRLPLPLTLPSNALITFAFLLLLAYHSSTLLLTSRYALRTDIFLLLNRSVNTPSAVLATLLETFPRHKFGWRSTWTQEGLTTLIRRLSSLDGRKLHLLLGIDPFISCTFCDSSRDYLYFSLATRIMQYGVDLFLLGILTLRFDALNTFDDVVLLIVDSIQMKDTSAASNNGSDGSRLRPHRHQWRKVVKYFIAICALCEIAILSGFYEIGLGKGRWSHWYANRNIVWHGSMLFLSCIIFVSPRTPHVPALLQIAQSLHRTELLQQDLRANLQAAHLTSQIVWQDEHMREKMIDFYDRFNEGELDDVDGEGTDEMVERLAIHAQAARVDVAQLRAQSKQAAHAIWSNSETVWQDEPSIHTSTIASPVSSHAPSSATT</sequence>
<reference evidence="2 3" key="1">
    <citation type="journal article" date="2018" name="Mol. Biol. Evol.">
        <title>Broad Genomic Sampling Reveals a Smut Pathogenic Ancestry of the Fungal Clade Ustilaginomycotina.</title>
        <authorList>
            <person name="Kijpornyongpan T."/>
            <person name="Mondo S.J."/>
            <person name="Barry K."/>
            <person name="Sandor L."/>
            <person name="Lee J."/>
            <person name="Lipzen A."/>
            <person name="Pangilinan J."/>
            <person name="LaButti K."/>
            <person name="Hainaut M."/>
            <person name="Henrissat B."/>
            <person name="Grigoriev I.V."/>
            <person name="Spatafora J.W."/>
            <person name="Aime M.C."/>
        </authorList>
    </citation>
    <scope>NUCLEOTIDE SEQUENCE [LARGE SCALE GENOMIC DNA]</scope>
    <source>
        <strain evidence="2 3">MCA 3882</strain>
    </source>
</reference>
<feature type="transmembrane region" description="Helical" evidence="1">
    <location>
        <begin position="275"/>
        <end position="292"/>
    </location>
</feature>
<dbReference type="PANTHER" id="PTHR39470:SF1">
    <property type="entry name" value="CHORISMATE SYNTHASE PROTEIN"/>
    <property type="match status" value="1"/>
</dbReference>
<evidence type="ECO:0000313" key="2">
    <source>
        <dbReference type="EMBL" id="PWN36737.1"/>
    </source>
</evidence>
<organism evidence="2 3">
    <name type="scientific">Meira miltonrushii</name>
    <dbReference type="NCBI Taxonomy" id="1280837"/>
    <lineage>
        <taxon>Eukaryota</taxon>
        <taxon>Fungi</taxon>
        <taxon>Dikarya</taxon>
        <taxon>Basidiomycota</taxon>
        <taxon>Ustilaginomycotina</taxon>
        <taxon>Exobasidiomycetes</taxon>
        <taxon>Exobasidiales</taxon>
        <taxon>Brachybasidiaceae</taxon>
        <taxon>Meira</taxon>
    </lineage>
</organism>
<keyword evidence="1" id="KW-0812">Transmembrane</keyword>
<dbReference type="RefSeq" id="XP_025357039.1">
    <property type="nucleotide sequence ID" value="XM_025502556.1"/>
</dbReference>
<keyword evidence="1" id="KW-1133">Transmembrane helix</keyword>
<dbReference type="EMBL" id="KZ819602">
    <property type="protein sequence ID" value="PWN36737.1"/>
    <property type="molecule type" value="Genomic_DNA"/>
</dbReference>
<proteinExistence type="predicted"/>
<name>A0A316VGH0_9BASI</name>
<accession>A0A316VGH0</accession>
<dbReference type="OrthoDB" id="4218123at2759"/>
<evidence type="ECO:0000256" key="1">
    <source>
        <dbReference type="SAM" id="Phobius"/>
    </source>
</evidence>
<gene>
    <name evidence="2" type="ORF">FA14DRAFT_6064</name>
</gene>
<evidence type="ECO:0000313" key="3">
    <source>
        <dbReference type="Proteomes" id="UP000245771"/>
    </source>
</evidence>
<keyword evidence="3" id="KW-1185">Reference proteome</keyword>
<feature type="transmembrane region" description="Helical" evidence="1">
    <location>
        <begin position="63"/>
        <end position="88"/>
    </location>
</feature>
<keyword evidence="1" id="KW-0472">Membrane</keyword>
<dbReference type="AlphaFoldDB" id="A0A316VGH0"/>
<dbReference type="GeneID" id="37024337"/>